<keyword evidence="2" id="KW-0812">Transmembrane</keyword>
<dbReference type="SUPFAM" id="SSF52799">
    <property type="entry name" value="(Phosphotyrosine protein) phosphatases II"/>
    <property type="match status" value="2"/>
</dbReference>
<dbReference type="PANTHER" id="PTHR46163:SF5">
    <property type="entry name" value="TYROSINE-PROTEIN PHOSPHATASE"/>
    <property type="match status" value="1"/>
</dbReference>
<dbReference type="SMART" id="SM00194">
    <property type="entry name" value="PTPc"/>
    <property type="match status" value="1"/>
</dbReference>
<feature type="domain" description="Tyrosine-protein phosphatase" evidence="4">
    <location>
        <begin position="912"/>
        <end position="1150"/>
    </location>
</feature>
<evidence type="ECO:0000256" key="3">
    <source>
        <dbReference type="SAM" id="SignalP"/>
    </source>
</evidence>
<dbReference type="WBParaSite" id="SPAL_0001543800.1">
    <property type="protein sequence ID" value="SPAL_0001543800.1"/>
    <property type="gene ID" value="SPAL_0001543800"/>
</dbReference>
<dbReference type="SMART" id="SM00404">
    <property type="entry name" value="PTPc_motif"/>
    <property type="match status" value="2"/>
</dbReference>
<feature type="domain" description="Tyrosine specific protein phosphatases" evidence="5">
    <location>
        <begin position="1069"/>
        <end position="1141"/>
    </location>
</feature>
<feature type="domain" description="Tyrosine-protein phosphatase" evidence="4">
    <location>
        <begin position="570"/>
        <end position="821"/>
    </location>
</feature>
<organism evidence="6 7">
    <name type="scientific">Strongyloides papillosus</name>
    <name type="common">Intestinal threadworm</name>
    <dbReference type="NCBI Taxonomy" id="174720"/>
    <lineage>
        <taxon>Eukaryota</taxon>
        <taxon>Metazoa</taxon>
        <taxon>Ecdysozoa</taxon>
        <taxon>Nematoda</taxon>
        <taxon>Chromadorea</taxon>
        <taxon>Rhabditida</taxon>
        <taxon>Tylenchina</taxon>
        <taxon>Panagrolaimomorpha</taxon>
        <taxon>Strongyloidoidea</taxon>
        <taxon>Strongyloididae</taxon>
        <taxon>Strongyloides</taxon>
    </lineage>
</organism>
<dbReference type="AlphaFoldDB" id="A0A0N5CC29"/>
<keyword evidence="2" id="KW-0472">Membrane</keyword>
<dbReference type="CDD" id="cd00047">
    <property type="entry name" value="PTPc"/>
    <property type="match status" value="1"/>
</dbReference>
<dbReference type="Proteomes" id="UP000046392">
    <property type="component" value="Unplaced"/>
</dbReference>
<sequence>MFLKLYWLGAAVALMPLLIQPNEVHRMELFPYVPEDINNKTFPFDLNVTTNSDMVLVKCPDTDYRHKNNNEMFGRNSKIFNPKGIFSPNASLFAWVPLLKTESGPTKLTCGEIALKDNANPYHKWTFNVMWKNGTDDENFMIKEGKILDISPKHENCDMSSKNHTIFGSKREGGFLLMKEYKNIQNLYVNQMFYYFDKFNNSEMIKEPCGIIKIYGNTPIIQIKPYESTLEAPKINEDTHKINSDGTDHQTFDVVLDMDRNVKYYQGEKIILRKMRYVEGVPQVIENSNISITSNFIINGYEIVELIYNSPSKNGYHTISKQYYFGPSERDHTITEKTIKYFKNETSKKPSCYLYYLNVGYLDKVDYNGTKGDYQTLNTTDGIKGKYKIDKTSVIFDEKEDGKTTISCTYKTLDGKITTTTKFVNEDTIASIENKRRKKIFEDQRRKNESIRLKFDALEKDKEKKQKEKEEVEKKWQEEKDKIHKEKQESNKSLYEKLSDKVGNFCAILLIIGVILLVLFILFFPLEMMYVKLLSPFLKMLTNKKKYPNVYVFWNNLTNRSFDNYCMAIRDREYLSYKTLHTAFLKAVKTDDEVDIIVSNIFDDTLVDCNKNLSRKLQAHYVYTDAQRRRYILSEGPRKDNQCSFWQMIYEENIAAVIAIIYDKKSEEDDGISKDLYWKSEKRTYGDITIAHHKKIKVNVLSVTGYQILLERKGGKPKSLKLYHVFNWKENDIPQSDLQFVSIYQEISKVAPKKNILIHSSQGTGARVYMLTYFACIYDALKSNNDVSCPLKVIKDIRNQRYGGNLVPYEFAFIIKALVTAFFNNKILVDFSSRRSDFISSYDNYFYDYLKRREQMGGKLKEFLNFVNIVDKGKIYECKSSIYTLGRFDPFIISILCSRFQNAIDNFEGGKDKKRCRYKSVQCLDKTGITVNGKPEADKDSFIHANKFEYTTKNNKNRKMILCQAPLVDTIDDMLDMILRYKVTVVVILVKPEEADASQKKWVPYFPVEHQVFETSNFCVSKINSKGLDKDFTTETECHLKNKKDDSEMKFTILHYQGWPEKNIPSEHMSIYSLYKRIISLRTDDYIAIHCSAGVGRTGTLALIIYLIDTIDYFPTFDPVERLRCLREHRYLAVQRFSQFVFALLVVFEHHKNEIIDMDSEAYDKFLEIAESVFKKEKEIENKQTK</sequence>
<dbReference type="Pfam" id="PF24488">
    <property type="entry name" value="DUF7584"/>
    <property type="match status" value="1"/>
</dbReference>
<dbReference type="Gene3D" id="3.90.190.10">
    <property type="entry name" value="Protein tyrosine phosphatase superfamily"/>
    <property type="match status" value="2"/>
</dbReference>
<dbReference type="PRINTS" id="PR00700">
    <property type="entry name" value="PRTYPHPHTASE"/>
</dbReference>
<dbReference type="InterPro" id="IPR056006">
    <property type="entry name" value="DUF7584"/>
</dbReference>
<name>A0A0N5CC29_STREA</name>
<dbReference type="InterPro" id="IPR056005">
    <property type="entry name" value="DUF7583"/>
</dbReference>
<dbReference type="PROSITE" id="PS50056">
    <property type="entry name" value="TYR_PHOSPHATASE_2"/>
    <property type="match status" value="1"/>
</dbReference>
<dbReference type="Pfam" id="PF24486">
    <property type="entry name" value="DUF7583"/>
    <property type="match status" value="1"/>
</dbReference>
<feature type="coiled-coil region" evidence="1">
    <location>
        <begin position="441"/>
        <end position="489"/>
    </location>
</feature>
<dbReference type="InterPro" id="IPR000242">
    <property type="entry name" value="PTP_cat"/>
</dbReference>
<keyword evidence="3" id="KW-0732">Signal</keyword>
<keyword evidence="6" id="KW-1185">Reference proteome</keyword>
<dbReference type="InterPro" id="IPR003595">
    <property type="entry name" value="Tyr_Pase_cat"/>
</dbReference>
<evidence type="ECO:0000256" key="2">
    <source>
        <dbReference type="SAM" id="Phobius"/>
    </source>
</evidence>
<accession>A0A0N5CC29</accession>
<dbReference type="Pfam" id="PF24490">
    <property type="entry name" value="DUF7585"/>
    <property type="match status" value="1"/>
</dbReference>
<dbReference type="Pfam" id="PF00102">
    <property type="entry name" value="Y_phosphatase"/>
    <property type="match status" value="2"/>
</dbReference>
<evidence type="ECO:0000256" key="1">
    <source>
        <dbReference type="SAM" id="Coils"/>
    </source>
</evidence>
<evidence type="ECO:0000259" key="5">
    <source>
        <dbReference type="PROSITE" id="PS50056"/>
    </source>
</evidence>
<reference evidence="7" key="1">
    <citation type="submission" date="2017-02" db="UniProtKB">
        <authorList>
            <consortium name="WormBaseParasite"/>
        </authorList>
    </citation>
    <scope>IDENTIFICATION</scope>
</reference>
<dbReference type="InterPro" id="IPR029021">
    <property type="entry name" value="Prot-tyrosine_phosphatase-like"/>
</dbReference>
<evidence type="ECO:0000313" key="6">
    <source>
        <dbReference type="Proteomes" id="UP000046392"/>
    </source>
</evidence>
<protein>
    <submittedName>
        <fullName evidence="7">Tyrosine-protein phosphatase domain-containing protein</fullName>
    </submittedName>
</protein>
<proteinExistence type="predicted"/>
<dbReference type="InterPro" id="IPR016130">
    <property type="entry name" value="Tyr_Pase_AS"/>
</dbReference>
<dbReference type="STRING" id="174720.A0A0N5CC29"/>
<feature type="signal peptide" evidence="3">
    <location>
        <begin position="1"/>
        <end position="21"/>
    </location>
</feature>
<dbReference type="InterPro" id="IPR056007">
    <property type="entry name" value="DUF7585"/>
</dbReference>
<dbReference type="PROSITE" id="PS50055">
    <property type="entry name" value="TYR_PHOSPHATASE_PTP"/>
    <property type="match status" value="2"/>
</dbReference>
<evidence type="ECO:0000259" key="4">
    <source>
        <dbReference type="PROSITE" id="PS50055"/>
    </source>
</evidence>
<evidence type="ECO:0000313" key="7">
    <source>
        <dbReference type="WBParaSite" id="SPAL_0001543800.1"/>
    </source>
</evidence>
<feature type="transmembrane region" description="Helical" evidence="2">
    <location>
        <begin position="502"/>
        <end position="524"/>
    </location>
</feature>
<dbReference type="PANTHER" id="PTHR46163">
    <property type="entry name" value="TYROSINE-PROTEIN PHOSPHATASE-RELATED"/>
    <property type="match status" value="1"/>
</dbReference>
<dbReference type="InterPro" id="IPR000387">
    <property type="entry name" value="Tyr_Pase_dom"/>
</dbReference>
<dbReference type="PROSITE" id="PS00383">
    <property type="entry name" value="TYR_PHOSPHATASE_1"/>
    <property type="match status" value="1"/>
</dbReference>
<keyword evidence="2" id="KW-1133">Transmembrane helix</keyword>
<dbReference type="GO" id="GO:0004725">
    <property type="term" value="F:protein tyrosine phosphatase activity"/>
    <property type="evidence" value="ECO:0007669"/>
    <property type="project" value="InterPro"/>
</dbReference>
<dbReference type="InterPro" id="IPR052782">
    <property type="entry name" value="Oocyte-zygote_transition_reg"/>
</dbReference>
<keyword evidence="1" id="KW-0175">Coiled coil</keyword>
<feature type="chain" id="PRO_5005895662" evidence="3">
    <location>
        <begin position="22"/>
        <end position="1186"/>
    </location>
</feature>